<dbReference type="PROSITE" id="PS50893">
    <property type="entry name" value="ABC_TRANSPORTER_2"/>
    <property type="match status" value="1"/>
</dbReference>
<evidence type="ECO:0000256" key="3">
    <source>
        <dbReference type="ARBA" id="ARBA00022741"/>
    </source>
</evidence>
<keyword evidence="6 7" id="KW-0472">Membrane</keyword>
<dbReference type="OrthoDB" id="5288404at2"/>
<name>A0A5C8PRY6_9HYPH</name>
<evidence type="ECO:0000313" key="10">
    <source>
        <dbReference type="EMBL" id="TXL79500.1"/>
    </source>
</evidence>
<feature type="transmembrane region" description="Helical" evidence="7">
    <location>
        <begin position="121"/>
        <end position="142"/>
    </location>
</feature>
<dbReference type="Pfam" id="PF00664">
    <property type="entry name" value="ABC_membrane"/>
    <property type="match status" value="1"/>
</dbReference>
<dbReference type="InterPro" id="IPR036640">
    <property type="entry name" value="ABC1_TM_sf"/>
</dbReference>
<feature type="transmembrane region" description="Helical" evidence="7">
    <location>
        <begin position="240"/>
        <end position="258"/>
    </location>
</feature>
<accession>A0A5C8PRY6</accession>
<dbReference type="Pfam" id="PF00005">
    <property type="entry name" value="ABC_tran"/>
    <property type="match status" value="1"/>
</dbReference>
<dbReference type="NCBIfam" id="TIGR01842">
    <property type="entry name" value="type_I_sec_PrtD"/>
    <property type="match status" value="1"/>
</dbReference>
<dbReference type="GO" id="GO:0030256">
    <property type="term" value="C:type I protein secretion system complex"/>
    <property type="evidence" value="ECO:0007669"/>
    <property type="project" value="InterPro"/>
</dbReference>
<feature type="transmembrane region" description="Helical" evidence="7">
    <location>
        <begin position="12"/>
        <end position="31"/>
    </location>
</feature>
<dbReference type="SUPFAM" id="SSF52540">
    <property type="entry name" value="P-loop containing nucleoside triphosphate hydrolases"/>
    <property type="match status" value="1"/>
</dbReference>
<dbReference type="InterPro" id="IPR003593">
    <property type="entry name" value="AAA+_ATPase"/>
</dbReference>
<dbReference type="AlphaFoldDB" id="A0A5C8PRY6"/>
<dbReference type="GO" id="GO:0030253">
    <property type="term" value="P:protein secretion by the type I secretion system"/>
    <property type="evidence" value="ECO:0007669"/>
    <property type="project" value="InterPro"/>
</dbReference>
<keyword evidence="2 7" id="KW-0812">Transmembrane</keyword>
<evidence type="ECO:0000256" key="6">
    <source>
        <dbReference type="ARBA" id="ARBA00023136"/>
    </source>
</evidence>
<organism evidence="10 11">
    <name type="scientific">Vineibacter terrae</name>
    <dbReference type="NCBI Taxonomy" id="2586908"/>
    <lineage>
        <taxon>Bacteria</taxon>
        <taxon>Pseudomonadati</taxon>
        <taxon>Pseudomonadota</taxon>
        <taxon>Alphaproteobacteria</taxon>
        <taxon>Hyphomicrobiales</taxon>
        <taxon>Vineibacter</taxon>
    </lineage>
</organism>
<dbReference type="PANTHER" id="PTHR24221">
    <property type="entry name" value="ATP-BINDING CASSETTE SUB-FAMILY B"/>
    <property type="match status" value="1"/>
</dbReference>
<dbReference type="InterPro" id="IPR011527">
    <property type="entry name" value="ABC1_TM_dom"/>
</dbReference>
<sequence>MKSELARLVRFSGSYLGTAAAFSLAINLLYLAGPLYMLQVYDRVVPSGSELTLLMLTLALLMAYLALAGLDTVRARLLTRASVRLDQRAAPRVMKAIVDHPASAGGARSQLLRDFDHLRQFIGGAGIHALFDLPWAPVYIVVIGMLHWTLGVFALGCGVLLILTALVNERLVRAPLADANAAAARNYSFTEMSLRNAEAIRAMGMMDGLLQRWSHDRHRTLERQVVASDRAATVQGAMKFLRLSMQSVILGLGAWLVIERNVTGGAMFAASLLLGRALQPVEQIVGSWRTLVSVRGAWRRLDELFRVSVAGAPTVTLPRPAGHLAVEELTFVAPGSTRPLLRGVSFDLQPGEVLGVIGPSGAGKSTLARQLVGVLAPSAGAVRLDGADIGPWARGTLGQHVGYLPQDIELFADTAAANISRFRPGDDAAIIRAARMAGVHDLILRLRHGYDTQVGEGGEVLSGGYRQRLALARAVYGDPSLVVLDEPSSNLDADGDAALADCIRGLKQRGATVVLISHCPGTIGLADKLLVLREGTVVLFGPRADVMRRLSPGPKLQPVRLA</sequence>
<dbReference type="GO" id="GO:0016887">
    <property type="term" value="F:ATP hydrolysis activity"/>
    <property type="evidence" value="ECO:0007669"/>
    <property type="project" value="InterPro"/>
</dbReference>
<dbReference type="Proteomes" id="UP000321638">
    <property type="component" value="Unassembled WGS sequence"/>
</dbReference>
<dbReference type="PROSITE" id="PS50929">
    <property type="entry name" value="ABC_TM1F"/>
    <property type="match status" value="1"/>
</dbReference>
<keyword evidence="11" id="KW-1185">Reference proteome</keyword>
<dbReference type="InterPro" id="IPR003439">
    <property type="entry name" value="ABC_transporter-like_ATP-bd"/>
</dbReference>
<dbReference type="SMART" id="SM00382">
    <property type="entry name" value="AAA"/>
    <property type="match status" value="1"/>
</dbReference>
<evidence type="ECO:0000256" key="4">
    <source>
        <dbReference type="ARBA" id="ARBA00022840"/>
    </source>
</evidence>
<evidence type="ECO:0000256" key="2">
    <source>
        <dbReference type="ARBA" id="ARBA00022692"/>
    </source>
</evidence>
<dbReference type="RefSeq" id="WP_147846007.1">
    <property type="nucleotide sequence ID" value="NZ_VDUZ01000005.1"/>
</dbReference>
<comment type="caution">
    <text evidence="10">The sequence shown here is derived from an EMBL/GenBank/DDBJ whole genome shotgun (WGS) entry which is preliminary data.</text>
</comment>
<dbReference type="InterPro" id="IPR039421">
    <property type="entry name" value="Type_1_exporter"/>
</dbReference>
<dbReference type="InterPro" id="IPR027417">
    <property type="entry name" value="P-loop_NTPase"/>
</dbReference>
<dbReference type="Gene3D" id="3.40.50.300">
    <property type="entry name" value="P-loop containing nucleotide triphosphate hydrolases"/>
    <property type="match status" value="1"/>
</dbReference>
<evidence type="ECO:0000256" key="5">
    <source>
        <dbReference type="ARBA" id="ARBA00022989"/>
    </source>
</evidence>
<reference evidence="10 11" key="1">
    <citation type="submission" date="2019-06" db="EMBL/GenBank/DDBJ databases">
        <title>New taxonomy in bacterial strain CC-CFT640, isolated from vineyard.</title>
        <authorList>
            <person name="Lin S.-Y."/>
            <person name="Tsai C.-F."/>
            <person name="Young C.-C."/>
        </authorList>
    </citation>
    <scope>NUCLEOTIDE SEQUENCE [LARGE SCALE GENOMIC DNA]</scope>
    <source>
        <strain evidence="10 11">CC-CFT640</strain>
    </source>
</reference>
<proteinExistence type="predicted"/>
<dbReference type="GO" id="GO:0005524">
    <property type="term" value="F:ATP binding"/>
    <property type="evidence" value="ECO:0007669"/>
    <property type="project" value="UniProtKB-KW"/>
</dbReference>
<feature type="domain" description="ABC transporter" evidence="8">
    <location>
        <begin position="324"/>
        <end position="559"/>
    </location>
</feature>
<keyword evidence="3" id="KW-0547">Nucleotide-binding</keyword>
<keyword evidence="5 7" id="KW-1133">Transmembrane helix</keyword>
<protein>
    <submittedName>
        <fullName evidence="10">Type I secretion system permease/ATPase</fullName>
    </submittedName>
</protein>
<comment type="subcellular location">
    <subcellularLocation>
        <location evidence="1">Cell membrane</location>
        <topology evidence="1">Multi-pass membrane protein</topology>
    </subcellularLocation>
</comment>
<gene>
    <name evidence="10" type="ORF">FHP25_06025</name>
</gene>
<evidence type="ECO:0000259" key="8">
    <source>
        <dbReference type="PROSITE" id="PS50893"/>
    </source>
</evidence>
<evidence type="ECO:0000256" key="1">
    <source>
        <dbReference type="ARBA" id="ARBA00004651"/>
    </source>
</evidence>
<dbReference type="InterPro" id="IPR010128">
    <property type="entry name" value="ATPase_T1SS_PrtD-like"/>
</dbReference>
<evidence type="ECO:0000313" key="11">
    <source>
        <dbReference type="Proteomes" id="UP000321638"/>
    </source>
</evidence>
<dbReference type="Gene3D" id="1.20.1560.10">
    <property type="entry name" value="ABC transporter type 1, transmembrane domain"/>
    <property type="match status" value="1"/>
</dbReference>
<dbReference type="EMBL" id="VDUZ01000005">
    <property type="protein sequence ID" value="TXL79500.1"/>
    <property type="molecule type" value="Genomic_DNA"/>
</dbReference>
<evidence type="ECO:0000256" key="7">
    <source>
        <dbReference type="SAM" id="Phobius"/>
    </source>
</evidence>
<dbReference type="GO" id="GO:0005886">
    <property type="term" value="C:plasma membrane"/>
    <property type="evidence" value="ECO:0007669"/>
    <property type="project" value="UniProtKB-SubCell"/>
</dbReference>
<keyword evidence="4" id="KW-0067">ATP-binding</keyword>
<dbReference type="GO" id="GO:0034040">
    <property type="term" value="F:ATPase-coupled lipid transmembrane transporter activity"/>
    <property type="evidence" value="ECO:0007669"/>
    <property type="project" value="TreeGrafter"/>
</dbReference>
<dbReference type="SUPFAM" id="SSF90123">
    <property type="entry name" value="ABC transporter transmembrane region"/>
    <property type="match status" value="1"/>
</dbReference>
<dbReference type="PANTHER" id="PTHR24221:SF248">
    <property type="entry name" value="ABC TRANSPORTER TRANSMEMBRANE REGION"/>
    <property type="match status" value="1"/>
</dbReference>
<feature type="transmembrane region" description="Helical" evidence="7">
    <location>
        <begin position="51"/>
        <end position="70"/>
    </location>
</feature>
<feature type="transmembrane region" description="Helical" evidence="7">
    <location>
        <begin position="148"/>
        <end position="167"/>
    </location>
</feature>
<dbReference type="GO" id="GO:0140359">
    <property type="term" value="F:ABC-type transporter activity"/>
    <property type="evidence" value="ECO:0007669"/>
    <property type="project" value="InterPro"/>
</dbReference>
<evidence type="ECO:0000259" key="9">
    <source>
        <dbReference type="PROSITE" id="PS50929"/>
    </source>
</evidence>
<feature type="domain" description="ABC transmembrane type-1" evidence="9">
    <location>
        <begin position="19"/>
        <end position="293"/>
    </location>
</feature>